<evidence type="ECO:0000313" key="3">
    <source>
        <dbReference type="Proteomes" id="UP000198623"/>
    </source>
</evidence>
<dbReference type="OrthoDB" id="6120615at2"/>
<sequence>MLNIGLLLLIAPCLLLMGGYMYEQSLVSDCLDLGGSFNYELLACDQHNNHPFMPYMARHPLFVNGGMLLSVIGLFFCIIGLYKGR</sequence>
<feature type="transmembrane region" description="Helical" evidence="1">
    <location>
        <begin position="61"/>
        <end position="82"/>
    </location>
</feature>
<organism evidence="2 3">
    <name type="scientific">Neptunomonas qingdaonensis</name>
    <dbReference type="NCBI Taxonomy" id="1045558"/>
    <lineage>
        <taxon>Bacteria</taxon>
        <taxon>Pseudomonadati</taxon>
        <taxon>Pseudomonadota</taxon>
        <taxon>Gammaproteobacteria</taxon>
        <taxon>Oceanospirillales</taxon>
        <taxon>Oceanospirillaceae</taxon>
        <taxon>Neptunomonas</taxon>
    </lineage>
</organism>
<keyword evidence="3" id="KW-1185">Reference proteome</keyword>
<accession>A0A1I2W926</accession>
<name>A0A1I2W926_9GAMM</name>
<protein>
    <submittedName>
        <fullName evidence="2">Uncharacterized protein</fullName>
    </submittedName>
</protein>
<proteinExistence type="predicted"/>
<keyword evidence="1" id="KW-0812">Transmembrane</keyword>
<evidence type="ECO:0000256" key="1">
    <source>
        <dbReference type="SAM" id="Phobius"/>
    </source>
</evidence>
<keyword evidence="1" id="KW-0472">Membrane</keyword>
<dbReference type="AlphaFoldDB" id="A0A1I2W926"/>
<gene>
    <name evidence="2" type="ORF">SAMN05216175_1235</name>
</gene>
<keyword evidence="1" id="KW-1133">Transmembrane helix</keyword>
<dbReference type="Proteomes" id="UP000198623">
    <property type="component" value="Unassembled WGS sequence"/>
</dbReference>
<dbReference type="STRING" id="1045558.SAMN05216175_1235"/>
<reference evidence="3" key="1">
    <citation type="submission" date="2016-10" db="EMBL/GenBank/DDBJ databases">
        <authorList>
            <person name="Varghese N."/>
            <person name="Submissions S."/>
        </authorList>
    </citation>
    <scope>NUCLEOTIDE SEQUENCE [LARGE SCALE GENOMIC DNA]</scope>
    <source>
        <strain evidence="3">CGMCC 1.10971</strain>
    </source>
</reference>
<evidence type="ECO:0000313" key="2">
    <source>
        <dbReference type="EMBL" id="SFG97117.1"/>
    </source>
</evidence>
<dbReference type="EMBL" id="FOOU01000023">
    <property type="protein sequence ID" value="SFG97117.1"/>
    <property type="molecule type" value="Genomic_DNA"/>
</dbReference>